<feature type="region of interest" description="Disordered" evidence="1">
    <location>
        <begin position="575"/>
        <end position="610"/>
    </location>
</feature>
<feature type="region of interest" description="Disordered" evidence="1">
    <location>
        <begin position="241"/>
        <end position="295"/>
    </location>
</feature>
<gene>
    <name evidence="2" type="ORF">NA57DRAFT_73144</name>
</gene>
<sequence length="610" mass="65649">MPSHVSPAGDRREGGWLIQSFTCCAPGGLKDDDSVDRLMSSEQRNREPIYDQPQRVTPPNYHGRPSTSHGGATQISQWIASGRASLSGRRPWSSHSKGRPKIGAPTDFRHLNDMPRRRHSFSPLQLSIYLPGGNLSPLPDFEVEEWDMTTALKKPEPALVNDSIRPQTLTHGYSDSVISGSFTIPRKPLSVSHGDVGSHHRFGSYASASTSILYEGFIPGSDLPLQDLPPDAASNIIQSLPAVRHSDSRHSRPRTSTSSTPSRLRSTSPAKSRSRSNTGSSSTRKPSFRRTKTDVDEAIQELNTIIEEKRLDAVRAAASRNQSPRVSERLNSPAMMKDEQSGEISPGLPSPHVPAIVPKMKVHARSETLSDIGSAFSTPLLGNKPLPTPPSLPMSVSEESLKPGRPKLSLFPVTTSRSVTALSPVSPPTAVSARTKISTWLRKSLTASLISPTESTGPDYITESYNSHHKNERENATSPFYKCHQPALQGGYDDAPSTSTLSSYAPSPLQQSPSDHSSFSVTDTFTATAPTSAASPSPLGHDRRPSATKLPFAAHVKERGSSKAAHVARARGLSVGTVSGVPPPPAYEEVDPHPNTPASTSESRVVGLAF</sequence>
<keyword evidence="3" id="KW-1185">Reference proteome</keyword>
<feature type="compositionally biased region" description="Polar residues" evidence="1">
    <location>
        <begin position="496"/>
        <end position="522"/>
    </location>
</feature>
<reference evidence="2" key="1">
    <citation type="journal article" date="2020" name="Stud. Mycol.">
        <title>101 Dothideomycetes genomes: a test case for predicting lifestyles and emergence of pathogens.</title>
        <authorList>
            <person name="Haridas S."/>
            <person name="Albert R."/>
            <person name="Binder M."/>
            <person name="Bloem J."/>
            <person name="Labutti K."/>
            <person name="Salamov A."/>
            <person name="Andreopoulos B."/>
            <person name="Baker S."/>
            <person name="Barry K."/>
            <person name="Bills G."/>
            <person name="Bluhm B."/>
            <person name="Cannon C."/>
            <person name="Castanera R."/>
            <person name="Culley D."/>
            <person name="Daum C."/>
            <person name="Ezra D."/>
            <person name="Gonzalez J."/>
            <person name="Henrissat B."/>
            <person name="Kuo A."/>
            <person name="Liang C."/>
            <person name="Lipzen A."/>
            <person name="Lutzoni F."/>
            <person name="Magnuson J."/>
            <person name="Mondo S."/>
            <person name="Nolan M."/>
            <person name="Ohm R."/>
            <person name="Pangilinan J."/>
            <person name="Park H.-J."/>
            <person name="Ramirez L."/>
            <person name="Alfaro M."/>
            <person name="Sun H."/>
            <person name="Tritt A."/>
            <person name="Yoshinaga Y."/>
            <person name="Zwiers L.-H."/>
            <person name="Turgeon B."/>
            <person name="Goodwin S."/>
            <person name="Spatafora J."/>
            <person name="Crous P."/>
            <person name="Grigoriev I."/>
        </authorList>
    </citation>
    <scope>NUCLEOTIDE SEQUENCE</scope>
    <source>
        <strain evidence="2">CBS 133067</strain>
    </source>
</reference>
<evidence type="ECO:0000313" key="3">
    <source>
        <dbReference type="Proteomes" id="UP000799772"/>
    </source>
</evidence>
<evidence type="ECO:0000256" key="1">
    <source>
        <dbReference type="SAM" id="MobiDB-lite"/>
    </source>
</evidence>
<dbReference type="EMBL" id="ML978123">
    <property type="protein sequence ID" value="KAF2101706.1"/>
    <property type="molecule type" value="Genomic_DNA"/>
</dbReference>
<feature type="region of interest" description="Disordered" evidence="1">
    <location>
        <begin position="483"/>
        <end position="522"/>
    </location>
</feature>
<comment type="caution">
    <text evidence="2">The sequence shown here is derived from an EMBL/GenBank/DDBJ whole genome shotgun (WGS) entry which is preliminary data.</text>
</comment>
<proteinExistence type="predicted"/>
<evidence type="ECO:0000313" key="2">
    <source>
        <dbReference type="EMBL" id="KAF2101706.1"/>
    </source>
</evidence>
<organism evidence="2 3">
    <name type="scientific">Rhizodiscina lignyota</name>
    <dbReference type="NCBI Taxonomy" id="1504668"/>
    <lineage>
        <taxon>Eukaryota</taxon>
        <taxon>Fungi</taxon>
        <taxon>Dikarya</taxon>
        <taxon>Ascomycota</taxon>
        <taxon>Pezizomycotina</taxon>
        <taxon>Dothideomycetes</taxon>
        <taxon>Pleosporomycetidae</taxon>
        <taxon>Aulographales</taxon>
        <taxon>Rhizodiscinaceae</taxon>
        <taxon>Rhizodiscina</taxon>
    </lineage>
</organism>
<dbReference type="AlphaFoldDB" id="A0A9P4IHC3"/>
<protein>
    <submittedName>
        <fullName evidence="2">Uncharacterized protein</fullName>
    </submittedName>
</protein>
<name>A0A9P4IHC3_9PEZI</name>
<dbReference type="Proteomes" id="UP000799772">
    <property type="component" value="Unassembled WGS sequence"/>
</dbReference>
<feature type="compositionally biased region" description="Low complexity" evidence="1">
    <location>
        <begin position="254"/>
        <end position="284"/>
    </location>
</feature>
<dbReference type="OrthoDB" id="3595619at2759"/>
<feature type="region of interest" description="Disordered" evidence="1">
    <location>
        <begin position="316"/>
        <end position="350"/>
    </location>
</feature>
<feature type="region of interest" description="Disordered" evidence="1">
    <location>
        <begin position="27"/>
        <end position="73"/>
    </location>
</feature>
<feature type="region of interest" description="Disordered" evidence="1">
    <location>
        <begin position="86"/>
        <end position="114"/>
    </location>
</feature>
<accession>A0A9P4IHC3</accession>